<keyword evidence="3" id="KW-1185">Reference proteome</keyword>
<evidence type="ECO:0000313" key="3">
    <source>
        <dbReference type="Proteomes" id="UP000070328"/>
    </source>
</evidence>
<dbReference type="Gene3D" id="3.40.50.720">
    <property type="entry name" value="NAD(P)-binding Rossmann-like Domain"/>
    <property type="match status" value="1"/>
</dbReference>
<dbReference type="EMBL" id="JFBX01000622">
    <property type="protein sequence ID" value="KXH33327.1"/>
    <property type="molecule type" value="Genomic_DNA"/>
</dbReference>
<organism evidence="2 3">
    <name type="scientific">Colletotrichum simmondsii</name>
    <dbReference type="NCBI Taxonomy" id="703756"/>
    <lineage>
        <taxon>Eukaryota</taxon>
        <taxon>Fungi</taxon>
        <taxon>Dikarya</taxon>
        <taxon>Ascomycota</taxon>
        <taxon>Pezizomycotina</taxon>
        <taxon>Sordariomycetes</taxon>
        <taxon>Hypocreomycetidae</taxon>
        <taxon>Glomerellales</taxon>
        <taxon>Glomerellaceae</taxon>
        <taxon>Colletotrichum</taxon>
        <taxon>Colletotrichum acutatum species complex</taxon>
    </lineage>
</organism>
<reference evidence="2 3" key="1">
    <citation type="submission" date="2014-02" db="EMBL/GenBank/DDBJ databases">
        <title>The genome sequence of Colletotrichum simmondsii CBS122122.</title>
        <authorList>
            <person name="Baroncelli R."/>
            <person name="Thon M.R."/>
        </authorList>
    </citation>
    <scope>NUCLEOTIDE SEQUENCE [LARGE SCALE GENOMIC DNA]</scope>
    <source>
        <strain evidence="2 3">CBS122122</strain>
    </source>
</reference>
<dbReference type="AlphaFoldDB" id="A0A135SC46"/>
<dbReference type="SUPFAM" id="SSF51735">
    <property type="entry name" value="NAD(P)-binding Rossmann-fold domains"/>
    <property type="match status" value="1"/>
</dbReference>
<proteinExistence type="predicted"/>
<name>A0A135SC46_9PEZI</name>
<sequence length="117" mass="12434">MAMVMDVVNNKAGIPGSGDVPVAITFTSDLAKFVAAALTLLNWEQKTYLTGDKLAWNQLVELAEAVKGITFDVFRDSIETLKAELGTQSGTKALRGAHAGVFDSPHGPHVPWHDSGA</sequence>
<feature type="region of interest" description="Disordered" evidence="1">
    <location>
        <begin position="98"/>
        <end position="117"/>
    </location>
</feature>
<evidence type="ECO:0000313" key="2">
    <source>
        <dbReference type="EMBL" id="KXH33327.1"/>
    </source>
</evidence>
<dbReference type="InterPro" id="IPR036291">
    <property type="entry name" value="NAD(P)-bd_dom_sf"/>
</dbReference>
<gene>
    <name evidence="2" type="ORF">CSIM01_03241</name>
</gene>
<evidence type="ECO:0000256" key="1">
    <source>
        <dbReference type="SAM" id="MobiDB-lite"/>
    </source>
</evidence>
<accession>A0A135SC46</accession>
<protein>
    <submittedName>
        <fullName evidence="2">Uncharacterized protein</fullName>
    </submittedName>
</protein>
<comment type="caution">
    <text evidence="2">The sequence shown here is derived from an EMBL/GenBank/DDBJ whole genome shotgun (WGS) entry which is preliminary data.</text>
</comment>
<dbReference type="Proteomes" id="UP000070328">
    <property type="component" value="Unassembled WGS sequence"/>
</dbReference>
<dbReference type="Gene3D" id="3.90.25.10">
    <property type="entry name" value="UDP-galactose 4-epimerase, domain 1"/>
    <property type="match status" value="1"/>
</dbReference>